<gene>
    <name evidence="1" type="ORF">HMPREF3213_00608</name>
</gene>
<dbReference type="PATRIC" id="fig|1398.21.peg.334"/>
<accession>A0A133KZF9</accession>
<sequence>MSHQGFWKGRMVPEAKITFLPEFGRRVKSIGMFEKWLRCEGMCKILLEGANEWKKGKTLYYLNVHS</sequence>
<dbReference type="AlphaFoldDB" id="A0A133KZF9"/>
<proteinExistence type="predicted"/>
<name>A0A133KZF9_HEYCO</name>
<reference evidence="2" key="1">
    <citation type="submission" date="2016-01" db="EMBL/GenBank/DDBJ databases">
        <authorList>
            <person name="Mitreva M."/>
            <person name="Pepin K.H."/>
            <person name="Mihindukulasuriya K.A."/>
            <person name="Fulton R."/>
            <person name="Fronick C."/>
            <person name="O'Laughlin M."/>
            <person name="Miner T."/>
            <person name="Herter B."/>
            <person name="Rosa B.A."/>
            <person name="Cordes M."/>
            <person name="Tomlinson C."/>
            <person name="Wollam A."/>
            <person name="Palsikar V.B."/>
            <person name="Mardis E.R."/>
            <person name="Wilson R.K."/>
        </authorList>
    </citation>
    <scope>NUCLEOTIDE SEQUENCE [LARGE SCALE GENOMIC DNA]</scope>
    <source>
        <strain evidence="2">GED7749B</strain>
    </source>
</reference>
<evidence type="ECO:0000313" key="1">
    <source>
        <dbReference type="EMBL" id="KWZ85089.1"/>
    </source>
</evidence>
<comment type="caution">
    <text evidence="1">The sequence shown here is derived from an EMBL/GenBank/DDBJ whole genome shotgun (WGS) entry which is preliminary data.</text>
</comment>
<evidence type="ECO:0000313" key="2">
    <source>
        <dbReference type="Proteomes" id="UP000070376"/>
    </source>
</evidence>
<dbReference type="Proteomes" id="UP000070376">
    <property type="component" value="Unassembled WGS sequence"/>
</dbReference>
<protein>
    <submittedName>
        <fullName evidence="1">Uncharacterized protein</fullName>
    </submittedName>
</protein>
<organism evidence="1 2">
    <name type="scientific">Heyndrickxia coagulans</name>
    <name type="common">Weizmannia coagulans</name>
    <dbReference type="NCBI Taxonomy" id="1398"/>
    <lineage>
        <taxon>Bacteria</taxon>
        <taxon>Bacillati</taxon>
        <taxon>Bacillota</taxon>
        <taxon>Bacilli</taxon>
        <taxon>Bacillales</taxon>
        <taxon>Bacillaceae</taxon>
        <taxon>Heyndrickxia</taxon>
    </lineage>
</organism>
<dbReference type="EMBL" id="LRPN01000021">
    <property type="protein sequence ID" value="KWZ85089.1"/>
    <property type="molecule type" value="Genomic_DNA"/>
</dbReference>